<reference evidence="5 6" key="1">
    <citation type="submission" date="2018-12" db="EMBL/GenBank/DDBJ databases">
        <authorList>
            <person name="Yang Y."/>
        </authorList>
    </citation>
    <scope>NUCLEOTIDE SEQUENCE [LARGE SCALE GENOMIC DNA]</scope>
    <source>
        <strain evidence="5 6">GSF71</strain>
    </source>
</reference>
<dbReference type="OrthoDB" id="5522755at2"/>
<accession>A0A433JCK5</accession>
<evidence type="ECO:0000259" key="4">
    <source>
        <dbReference type="SMART" id="SM00347"/>
    </source>
</evidence>
<dbReference type="SMART" id="SM00347">
    <property type="entry name" value="HTH_MARR"/>
    <property type="match status" value="1"/>
</dbReference>
<dbReference type="SUPFAM" id="SSF46785">
    <property type="entry name" value="Winged helix' DNA-binding domain"/>
    <property type="match status" value="1"/>
</dbReference>
<gene>
    <name evidence="5" type="ORF">EJ913_05285</name>
</gene>
<dbReference type="Pfam" id="PF12802">
    <property type="entry name" value="MarR_2"/>
    <property type="match status" value="1"/>
</dbReference>
<sequence>MPVAASASASPQAIAEVMMHIGHIADSLGYTQGLKPSQWTALRYFAGANPSQRTVSAFADFHATTRGAASQMVEVLVGKDLLVRMPVPEDRRVTRLHPTPKALELLRLDPLSDFAGIIAGLPPSDQYHLAETLTTLLRGLLAKRQTA</sequence>
<name>A0A433JCK5_9PROT</name>
<dbReference type="Gene3D" id="1.10.10.10">
    <property type="entry name" value="Winged helix-like DNA-binding domain superfamily/Winged helix DNA-binding domain"/>
    <property type="match status" value="1"/>
</dbReference>
<evidence type="ECO:0000256" key="3">
    <source>
        <dbReference type="ARBA" id="ARBA00023163"/>
    </source>
</evidence>
<comment type="caution">
    <text evidence="5">The sequence shown here is derived from an EMBL/GenBank/DDBJ whole genome shotgun (WGS) entry which is preliminary data.</text>
</comment>
<protein>
    <submittedName>
        <fullName evidence="5">MarR family transcriptional regulator</fullName>
    </submittedName>
</protein>
<evidence type="ECO:0000256" key="2">
    <source>
        <dbReference type="ARBA" id="ARBA00023125"/>
    </source>
</evidence>
<keyword evidence="3" id="KW-0804">Transcription</keyword>
<dbReference type="GO" id="GO:0003700">
    <property type="term" value="F:DNA-binding transcription factor activity"/>
    <property type="evidence" value="ECO:0007669"/>
    <property type="project" value="InterPro"/>
</dbReference>
<organism evidence="5 6">
    <name type="scientific">Azospirillum doebereinerae</name>
    <dbReference type="NCBI Taxonomy" id="92933"/>
    <lineage>
        <taxon>Bacteria</taxon>
        <taxon>Pseudomonadati</taxon>
        <taxon>Pseudomonadota</taxon>
        <taxon>Alphaproteobacteria</taxon>
        <taxon>Rhodospirillales</taxon>
        <taxon>Azospirillaceae</taxon>
        <taxon>Azospirillum</taxon>
    </lineage>
</organism>
<dbReference type="AlphaFoldDB" id="A0A433JCK5"/>
<dbReference type="Proteomes" id="UP000280346">
    <property type="component" value="Unassembled WGS sequence"/>
</dbReference>
<keyword evidence="1" id="KW-0805">Transcription regulation</keyword>
<evidence type="ECO:0000256" key="1">
    <source>
        <dbReference type="ARBA" id="ARBA00023015"/>
    </source>
</evidence>
<keyword evidence="6" id="KW-1185">Reference proteome</keyword>
<dbReference type="InterPro" id="IPR036390">
    <property type="entry name" value="WH_DNA-bd_sf"/>
</dbReference>
<dbReference type="PANTHER" id="PTHR33164">
    <property type="entry name" value="TRANSCRIPTIONAL REGULATOR, MARR FAMILY"/>
    <property type="match status" value="1"/>
</dbReference>
<dbReference type="EMBL" id="RZIJ01000003">
    <property type="protein sequence ID" value="RUQ74466.1"/>
    <property type="molecule type" value="Genomic_DNA"/>
</dbReference>
<keyword evidence="2" id="KW-0238">DNA-binding</keyword>
<dbReference type="GO" id="GO:0003677">
    <property type="term" value="F:DNA binding"/>
    <property type="evidence" value="ECO:0007669"/>
    <property type="project" value="UniProtKB-KW"/>
</dbReference>
<dbReference type="InterPro" id="IPR023187">
    <property type="entry name" value="Tscrpt_reg_MarR-type_CS"/>
</dbReference>
<dbReference type="InterPro" id="IPR039422">
    <property type="entry name" value="MarR/SlyA-like"/>
</dbReference>
<dbReference type="PROSITE" id="PS01117">
    <property type="entry name" value="HTH_MARR_1"/>
    <property type="match status" value="1"/>
</dbReference>
<dbReference type="InterPro" id="IPR036388">
    <property type="entry name" value="WH-like_DNA-bd_sf"/>
</dbReference>
<evidence type="ECO:0000313" key="5">
    <source>
        <dbReference type="EMBL" id="RUQ74466.1"/>
    </source>
</evidence>
<dbReference type="GO" id="GO:0006950">
    <property type="term" value="P:response to stress"/>
    <property type="evidence" value="ECO:0007669"/>
    <property type="project" value="TreeGrafter"/>
</dbReference>
<feature type="domain" description="HTH marR-type" evidence="4">
    <location>
        <begin position="27"/>
        <end position="126"/>
    </location>
</feature>
<dbReference type="PANTHER" id="PTHR33164:SF89">
    <property type="entry name" value="MARR FAMILY REGULATORY PROTEIN"/>
    <property type="match status" value="1"/>
</dbReference>
<dbReference type="InterPro" id="IPR000835">
    <property type="entry name" value="HTH_MarR-typ"/>
</dbReference>
<dbReference type="RefSeq" id="WP_126995537.1">
    <property type="nucleotide sequence ID" value="NZ_CP173191.1"/>
</dbReference>
<proteinExistence type="predicted"/>
<evidence type="ECO:0000313" key="6">
    <source>
        <dbReference type="Proteomes" id="UP000280346"/>
    </source>
</evidence>